<keyword evidence="2" id="KW-0812">Transmembrane</keyword>
<dbReference type="InterPro" id="IPR006073">
    <property type="entry name" value="GTP-bd"/>
</dbReference>
<dbReference type="Gene3D" id="3.40.50.300">
    <property type="entry name" value="P-loop containing nucleotide triphosphate hydrolases"/>
    <property type="match status" value="1"/>
</dbReference>
<dbReference type="PANTHER" id="PTHR42698">
    <property type="entry name" value="GTPASE ERA"/>
    <property type="match status" value="1"/>
</dbReference>
<proteinExistence type="predicted"/>
<evidence type="ECO:0000256" key="2">
    <source>
        <dbReference type="SAM" id="Phobius"/>
    </source>
</evidence>
<evidence type="ECO:0000259" key="3">
    <source>
        <dbReference type="Pfam" id="PF01926"/>
    </source>
</evidence>
<evidence type="ECO:0000313" key="4">
    <source>
        <dbReference type="EMBL" id="UUI66413.1"/>
    </source>
</evidence>
<keyword evidence="2" id="KW-0472">Membrane</keyword>
<feature type="region of interest" description="Disordered" evidence="1">
    <location>
        <begin position="1"/>
        <end position="21"/>
    </location>
</feature>
<reference evidence="4 5" key="1">
    <citation type="submission" date="2022-07" db="EMBL/GenBank/DDBJ databases">
        <title>Novel species in genus cellulomonas.</title>
        <authorList>
            <person name="Ye L."/>
        </authorList>
    </citation>
    <scope>NUCLEOTIDE SEQUENCE [LARGE SCALE GENOMIC DNA]</scope>
    <source>
        <strain evidence="5">zg-Y908</strain>
    </source>
</reference>
<dbReference type="RefSeq" id="WP_227564408.1">
    <property type="nucleotide sequence ID" value="NZ_CP101989.1"/>
</dbReference>
<sequence>MSDDPTSTTTVPVVPGDGAPTTAVTVEQPAAAGAVRGATTAALDDRVDALDGALAVGGTRLDPAVVERVGATIDRVRERLALGVDHTVVALAGGTGSGKSSLFNAVSGLRFADVGVRRPTTSRVTACVWGSDGDPLLDWIGVDPEHRIERESLLDGDSEASLRGLVLLDLPDHDSIAPEHRDVVDRVLPQVDLLVWVVDPQKYADDALHSGYLRRMTGRDASMLLVLNQVDTVPVDVRGDLAADVHRLLVEDGLPDVPVHEVSAVTGEGVRELRAALAEAVERRSVAAAHADAEIADAARWVQAQVAPREPAPNALAIGVVVDRLSAAAGLTAVGAAVEAAVRGGAGTPPRLGEVHAEGVGLARSSWLSGVTQGLPQRWAADLRDRVATTAELRLAVTDALAHVPVAARRPHAATVLLALGAVVGLVGLAGAASLLADRMGASVPWLPAGPLVVALLAVALVLLVASVVVRRRAARSRGRRVVTDGRAAIEAAARARLLAPTQDVLAEHRHARELALRALGTS</sequence>
<protein>
    <submittedName>
        <fullName evidence="4">50S ribosome-binding GTPase</fullName>
    </submittedName>
</protein>
<feature type="transmembrane region" description="Helical" evidence="2">
    <location>
        <begin position="449"/>
        <end position="470"/>
    </location>
</feature>
<name>A0ABY5KDD3_9CELL</name>
<dbReference type="InterPro" id="IPR027417">
    <property type="entry name" value="P-loop_NTPase"/>
</dbReference>
<dbReference type="SUPFAM" id="SSF52540">
    <property type="entry name" value="P-loop containing nucleoside triphosphate hydrolases"/>
    <property type="match status" value="1"/>
</dbReference>
<keyword evidence="5" id="KW-1185">Reference proteome</keyword>
<gene>
    <name evidence="4" type="ORF">NP075_06820</name>
</gene>
<feature type="transmembrane region" description="Helical" evidence="2">
    <location>
        <begin position="416"/>
        <end position="437"/>
    </location>
</feature>
<dbReference type="Proteomes" id="UP001317322">
    <property type="component" value="Chromosome"/>
</dbReference>
<feature type="domain" description="G" evidence="3">
    <location>
        <begin position="89"/>
        <end position="228"/>
    </location>
</feature>
<accession>A0ABY5KDD3</accession>
<organism evidence="4 5">
    <name type="scientific">Cellulomonas wangsupingiae</name>
    <dbReference type="NCBI Taxonomy" id="2968085"/>
    <lineage>
        <taxon>Bacteria</taxon>
        <taxon>Bacillati</taxon>
        <taxon>Actinomycetota</taxon>
        <taxon>Actinomycetes</taxon>
        <taxon>Micrococcales</taxon>
        <taxon>Cellulomonadaceae</taxon>
        <taxon>Cellulomonas</taxon>
    </lineage>
</organism>
<dbReference type="PANTHER" id="PTHR42698:SF1">
    <property type="entry name" value="GTPASE ERA, MITOCHONDRIAL"/>
    <property type="match status" value="1"/>
</dbReference>
<evidence type="ECO:0000256" key="1">
    <source>
        <dbReference type="SAM" id="MobiDB-lite"/>
    </source>
</evidence>
<dbReference type="InterPro" id="IPR005662">
    <property type="entry name" value="GTPase_Era-like"/>
</dbReference>
<keyword evidence="2" id="KW-1133">Transmembrane helix</keyword>
<evidence type="ECO:0000313" key="5">
    <source>
        <dbReference type="Proteomes" id="UP001317322"/>
    </source>
</evidence>
<dbReference type="EMBL" id="CP101989">
    <property type="protein sequence ID" value="UUI66413.1"/>
    <property type="molecule type" value="Genomic_DNA"/>
</dbReference>
<dbReference type="Pfam" id="PF01926">
    <property type="entry name" value="MMR_HSR1"/>
    <property type="match status" value="1"/>
</dbReference>